<dbReference type="Pfam" id="PF14604">
    <property type="entry name" value="SH3_9"/>
    <property type="match status" value="1"/>
</dbReference>
<dbReference type="SUPFAM" id="SSF50044">
    <property type="entry name" value="SH3-domain"/>
    <property type="match status" value="1"/>
</dbReference>
<dbReference type="GO" id="GO:0008289">
    <property type="term" value="F:lipid binding"/>
    <property type="evidence" value="ECO:0007669"/>
    <property type="project" value="TreeGrafter"/>
</dbReference>
<dbReference type="GO" id="GO:0097320">
    <property type="term" value="P:plasma membrane tubulation"/>
    <property type="evidence" value="ECO:0007669"/>
    <property type="project" value="TreeGrafter"/>
</dbReference>
<keyword evidence="8" id="KW-1185">Reference proteome</keyword>
<evidence type="ECO:0000313" key="8">
    <source>
        <dbReference type="Proteomes" id="UP001362999"/>
    </source>
</evidence>
<dbReference type="GO" id="GO:0043332">
    <property type="term" value="C:mating projection tip"/>
    <property type="evidence" value="ECO:0007669"/>
    <property type="project" value="TreeGrafter"/>
</dbReference>
<name>A0AAW0C105_9AGAR</name>
<dbReference type="PANTHER" id="PTHR47174:SF3">
    <property type="entry name" value="BRIDGING INTEGRATOR 3"/>
    <property type="match status" value="1"/>
</dbReference>
<dbReference type="GO" id="GO:0015629">
    <property type="term" value="C:actin cytoskeleton"/>
    <property type="evidence" value="ECO:0007669"/>
    <property type="project" value="TreeGrafter"/>
</dbReference>
<dbReference type="GO" id="GO:0051666">
    <property type="term" value="P:actin cortical patch localization"/>
    <property type="evidence" value="ECO:0007669"/>
    <property type="project" value="InterPro"/>
</dbReference>
<evidence type="ECO:0000256" key="2">
    <source>
        <dbReference type="ARBA" id="ARBA00022443"/>
    </source>
</evidence>
<evidence type="ECO:0000259" key="6">
    <source>
        <dbReference type="PROSITE" id="PS50002"/>
    </source>
</evidence>
<dbReference type="InterPro" id="IPR046982">
    <property type="entry name" value="BIN3/RVS161-like"/>
</dbReference>
<gene>
    <name evidence="7" type="ORF">R3P38DRAFT_2919521</name>
</gene>
<dbReference type="Gene3D" id="2.30.30.40">
    <property type="entry name" value="SH3 Domains"/>
    <property type="match status" value="1"/>
</dbReference>
<dbReference type="PROSITE" id="PS50002">
    <property type="entry name" value="SH3"/>
    <property type="match status" value="1"/>
</dbReference>
<reference evidence="7 8" key="1">
    <citation type="journal article" date="2024" name="J Genomics">
        <title>Draft genome sequencing and assembly of Favolaschia claudopus CIRM-BRFM 2984 isolated from oak limbs.</title>
        <authorList>
            <person name="Navarro D."/>
            <person name="Drula E."/>
            <person name="Chaduli D."/>
            <person name="Cazenave R."/>
            <person name="Ahrendt S."/>
            <person name="Wang J."/>
            <person name="Lipzen A."/>
            <person name="Daum C."/>
            <person name="Barry K."/>
            <person name="Grigoriev I.V."/>
            <person name="Favel A."/>
            <person name="Rosso M.N."/>
            <person name="Martin F."/>
        </authorList>
    </citation>
    <scope>NUCLEOTIDE SEQUENCE [LARGE SCALE GENOMIC DNA]</scope>
    <source>
        <strain evidence="7 8">CIRM-BRFM 2984</strain>
    </source>
</reference>
<dbReference type="PRINTS" id="PR00452">
    <property type="entry name" value="SH3DOMAIN"/>
</dbReference>
<dbReference type="InterPro" id="IPR001452">
    <property type="entry name" value="SH3_domain"/>
</dbReference>
<feature type="compositionally biased region" description="Pro residues" evidence="5">
    <location>
        <begin position="218"/>
        <end position="229"/>
    </location>
</feature>
<protein>
    <submittedName>
        <fullName evidence="7">SH3-domain-containing protein</fullName>
    </submittedName>
</protein>
<comment type="subcellular location">
    <subcellularLocation>
        <location evidence="1">Cytoplasm</location>
    </subcellularLocation>
</comment>
<accession>A0AAW0C105</accession>
<feature type="region of interest" description="Disordered" evidence="5">
    <location>
        <begin position="138"/>
        <end position="254"/>
    </location>
</feature>
<dbReference type="FunFam" id="2.30.30.40:FF:000072">
    <property type="entry name" value="Unconventional Myosin IB"/>
    <property type="match status" value="1"/>
</dbReference>
<evidence type="ECO:0000256" key="4">
    <source>
        <dbReference type="PROSITE-ProRule" id="PRU00192"/>
    </source>
</evidence>
<keyword evidence="2 4" id="KW-0728">SH3 domain</keyword>
<evidence type="ECO:0000256" key="3">
    <source>
        <dbReference type="ARBA" id="ARBA00022490"/>
    </source>
</evidence>
<dbReference type="PANTHER" id="PTHR47174">
    <property type="entry name" value="BRIDGING INTEGRATOR 3"/>
    <property type="match status" value="1"/>
</dbReference>
<dbReference type="GO" id="GO:0006897">
    <property type="term" value="P:endocytosis"/>
    <property type="evidence" value="ECO:0007669"/>
    <property type="project" value="InterPro"/>
</dbReference>
<dbReference type="InterPro" id="IPR036028">
    <property type="entry name" value="SH3-like_dom_sf"/>
</dbReference>
<proteinExistence type="predicted"/>
<sequence>MDSSALLAHIVSQTRQNVEFLISQRQISPADGRDIMAKLPIASDRSIVALEQQTQNLLITPPPSLPQTPAAAQPVQAKALWGFNENGQNSQDLSFRAGDIIEIVHESNSDWWTGRLHGREGVFPANYVEKLASPPPLSYDSRDTYSSNVPSVPSFPNQPSYEPAYQSSASPPAAYRGEYQPPAGGYQQGYQAPAPYSAPSGPPQPYNPYMPAQNMYNTPPPLAPKPSPAPAADNQAQQAAPPPGSPKKSKFGKYGSIVGQSAAGGLGFGAGSAVGSGIINSIF</sequence>
<dbReference type="AlphaFoldDB" id="A0AAW0C105"/>
<feature type="domain" description="SH3" evidence="6">
    <location>
        <begin position="72"/>
        <end position="133"/>
    </location>
</feature>
<dbReference type="Proteomes" id="UP001362999">
    <property type="component" value="Unassembled WGS sequence"/>
</dbReference>
<dbReference type="SMART" id="SM00326">
    <property type="entry name" value="SH3"/>
    <property type="match status" value="1"/>
</dbReference>
<feature type="compositionally biased region" description="Low complexity" evidence="5">
    <location>
        <begin position="230"/>
        <end position="239"/>
    </location>
</feature>
<organism evidence="7 8">
    <name type="scientific">Favolaschia claudopus</name>
    <dbReference type="NCBI Taxonomy" id="2862362"/>
    <lineage>
        <taxon>Eukaryota</taxon>
        <taxon>Fungi</taxon>
        <taxon>Dikarya</taxon>
        <taxon>Basidiomycota</taxon>
        <taxon>Agaricomycotina</taxon>
        <taxon>Agaricomycetes</taxon>
        <taxon>Agaricomycetidae</taxon>
        <taxon>Agaricales</taxon>
        <taxon>Marasmiineae</taxon>
        <taxon>Mycenaceae</taxon>
        <taxon>Favolaschia</taxon>
    </lineage>
</organism>
<dbReference type="GO" id="GO:0031097">
    <property type="term" value="C:medial cortex"/>
    <property type="evidence" value="ECO:0007669"/>
    <property type="project" value="TreeGrafter"/>
</dbReference>
<dbReference type="EMBL" id="JAWWNJ010000023">
    <property type="protein sequence ID" value="KAK7032890.1"/>
    <property type="molecule type" value="Genomic_DNA"/>
</dbReference>
<evidence type="ECO:0000256" key="5">
    <source>
        <dbReference type="SAM" id="MobiDB-lite"/>
    </source>
</evidence>
<evidence type="ECO:0000313" key="7">
    <source>
        <dbReference type="EMBL" id="KAK7032890.1"/>
    </source>
</evidence>
<evidence type="ECO:0000256" key="1">
    <source>
        <dbReference type="ARBA" id="ARBA00004496"/>
    </source>
</evidence>
<comment type="caution">
    <text evidence="7">The sequence shown here is derived from an EMBL/GenBank/DDBJ whole genome shotgun (WGS) entry which is preliminary data.</text>
</comment>
<keyword evidence="3" id="KW-0963">Cytoplasm</keyword>
<dbReference type="GO" id="GO:1990528">
    <property type="term" value="C:Rvs161p-Rvs167p complex"/>
    <property type="evidence" value="ECO:0007669"/>
    <property type="project" value="TreeGrafter"/>
</dbReference>
<feature type="compositionally biased region" description="Low complexity" evidence="5">
    <location>
        <begin position="146"/>
        <end position="199"/>
    </location>
</feature>